<protein>
    <submittedName>
        <fullName evidence="4">Toxin-antitoxin system, toxin component</fullName>
    </submittedName>
</protein>
<feature type="compositionally biased region" description="Pro residues" evidence="1">
    <location>
        <begin position="42"/>
        <end position="51"/>
    </location>
</feature>
<evidence type="ECO:0000256" key="1">
    <source>
        <dbReference type="SAM" id="MobiDB-lite"/>
    </source>
</evidence>
<evidence type="ECO:0000313" key="5">
    <source>
        <dbReference type="Proteomes" id="UP000534306"/>
    </source>
</evidence>
<dbReference type="AlphaFoldDB" id="A0A7Y4KZR6"/>
<dbReference type="Proteomes" id="UP000534306">
    <property type="component" value="Unassembled WGS sequence"/>
</dbReference>
<dbReference type="EMBL" id="JACHKF010000001">
    <property type="protein sequence ID" value="MBB6569305.1"/>
    <property type="molecule type" value="Genomic_DNA"/>
</dbReference>
<comment type="caution">
    <text evidence="4">The sequence shown here is derived from an EMBL/GenBank/DDBJ whole genome shotgun (WGS) entry which is preliminary data.</text>
</comment>
<dbReference type="RefSeq" id="WP_171673330.1">
    <property type="nucleotide sequence ID" value="NZ_BAAAGT010000002.1"/>
</dbReference>
<feature type="transmembrane region" description="Helical" evidence="2">
    <location>
        <begin position="155"/>
        <end position="176"/>
    </location>
</feature>
<reference evidence="3 6" key="2">
    <citation type="submission" date="2020-08" db="EMBL/GenBank/DDBJ databases">
        <title>Sequencing the genomes of 1000 actinobacteria strains.</title>
        <authorList>
            <person name="Klenk H.-P."/>
        </authorList>
    </citation>
    <scope>NUCLEOTIDE SEQUENCE [LARGE SCALE GENOMIC DNA]</scope>
    <source>
        <strain evidence="3 6">DSM 15626</strain>
    </source>
</reference>
<dbReference type="Proteomes" id="UP000553957">
    <property type="component" value="Unassembled WGS sequence"/>
</dbReference>
<keyword evidence="2" id="KW-1133">Transmembrane helix</keyword>
<feature type="compositionally biased region" description="Low complexity" evidence="1">
    <location>
        <begin position="22"/>
        <end position="41"/>
    </location>
</feature>
<feature type="compositionally biased region" description="Pro residues" evidence="1">
    <location>
        <begin position="1"/>
        <end position="15"/>
    </location>
</feature>
<keyword evidence="2" id="KW-0812">Transmembrane</keyword>
<dbReference type="EMBL" id="JABJRC010000002">
    <property type="protein sequence ID" value="NOL40856.1"/>
    <property type="molecule type" value="Genomic_DNA"/>
</dbReference>
<proteinExistence type="predicted"/>
<sequence>MTSVPPQPPQNPYPGQPGGYGPPQEQFPQYTQPAPQYGAPQGQPPAQPPYGAPQGQPQQYDPQHYQPYVQPQQQGQFPQQQQFQQPGQFPQQFPQQQFQPGTCRFCGGYPAVDAIVRGHQGIVIVMRFLKLQGPFCKTCGTASVRNMTANSLVQGWWGFASMIINPVTMIANLITFQKFKRLPDPQPGPGRPMELGKPLIQRPQIFMALIPIAIIAAIVIGNLTTTSTSEAVVGQCVQNKGTDADPEVKVLDCSKSDAEFRIIGKIPGTTDGSRCDQFPGYEASYTVQERYTRYTLCLGPK</sequence>
<evidence type="ECO:0000313" key="6">
    <source>
        <dbReference type="Proteomes" id="UP000553957"/>
    </source>
</evidence>
<gene>
    <name evidence="3" type="ORF">HNR71_004942</name>
    <name evidence="4" type="ORF">HPO96_11420</name>
</gene>
<feature type="compositionally biased region" description="Low complexity" evidence="1">
    <location>
        <begin position="52"/>
        <end position="95"/>
    </location>
</feature>
<feature type="transmembrane region" description="Helical" evidence="2">
    <location>
        <begin position="205"/>
        <end position="223"/>
    </location>
</feature>
<feature type="region of interest" description="Disordered" evidence="1">
    <location>
        <begin position="1"/>
        <end position="95"/>
    </location>
</feature>
<evidence type="ECO:0000313" key="4">
    <source>
        <dbReference type="EMBL" id="NOL40856.1"/>
    </source>
</evidence>
<evidence type="ECO:0000256" key="2">
    <source>
        <dbReference type="SAM" id="Phobius"/>
    </source>
</evidence>
<keyword evidence="5" id="KW-1185">Reference proteome</keyword>
<reference evidence="4 5" key="1">
    <citation type="submission" date="2020-05" db="EMBL/GenBank/DDBJ databases">
        <title>Genome sequence of Kribbella sandramycini ATCC 39419.</title>
        <authorList>
            <person name="Maclea K.S."/>
            <person name="Fair J.L."/>
        </authorList>
    </citation>
    <scope>NUCLEOTIDE SEQUENCE [LARGE SCALE GENOMIC DNA]</scope>
    <source>
        <strain evidence="4 5">ATCC 39419</strain>
    </source>
</reference>
<organism evidence="4 5">
    <name type="scientific">Kribbella sandramycini</name>
    <dbReference type="NCBI Taxonomy" id="60450"/>
    <lineage>
        <taxon>Bacteria</taxon>
        <taxon>Bacillati</taxon>
        <taxon>Actinomycetota</taxon>
        <taxon>Actinomycetes</taxon>
        <taxon>Propionibacteriales</taxon>
        <taxon>Kribbellaceae</taxon>
        <taxon>Kribbella</taxon>
    </lineage>
</organism>
<name>A0A7Y4KZR6_9ACTN</name>
<evidence type="ECO:0000313" key="3">
    <source>
        <dbReference type="EMBL" id="MBB6569305.1"/>
    </source>
</evidence>
<keyword evidence="2" id="KW-0472">Membrane</keyword>
<accession>A0A7Y4KZR6</accession>